<feature type="domain" description="RNase III" evidence="2">
    <location>
        <begin position="35"/>
        <end position="212"/>
    </location>
</feature>
<dbReference type="InterPro" id="IPR036389">
    <property type="entry name" value="RNase_III_sf"/>
</dbReference>
<dbReference type="InterPro" id="IPR000999">
    <property type="entry name" value="RNase_III_dom"/>
</dbReference>
<dbReference type="GO" id="GO:0003723">
    <property type="term" value="F:RNA binding"/>
    <property type="evidence" value="ECO:0007669"/>
    <property type="project" value="TreeGrafter"/>
</dbReference>
<comment type="caution">
    <text evidence="3">The sequence shown here is derived from an EMBL/GenBank/DDBJ whole genome shotgun (WGS) entry which is preliminary data.</text>
</comment>
<protein>
    <submittedName>
        <fullName evidence="3">Dicer-like protein 4</fullName>
    </submittedName>
</protein>
<accession>A0AAW2VNA3</accession>
<dbReference type="GO" id="GO:0005634">
    <property type="term" value="C:nucleus"/>
    <property type="evidence" value="ECO:0007669"/>
    <property type="project" value="TreeGrafter"/>
</dbReference>
<dbReference type="GO" id="GO:0005737">
    <property type="term" value="C:cytoplasm"/>
    <property type="evidence" value="ECO:0007669"/>
    <property type="project" value="TreeGrafter"/>
</dbReference>
<keyword evidence="1" id="KW-0378">Hydrolase</keyword>
<sequence length="356" mass="40782">MLLTVCLVPAELTDIGSSLSLLPSILHRLESFLVAIELKEKLVASFPEGAEVTAERILEALTTERCYEHFYLERLEVLGDAFLKFAVGRHLFLKHDPLNEGQLTRKRSNIVNNSNLPKLATRNNLQFSGYRHCSKKIYSRNCTWSKLKAMVDKSKEQNCNKETEKTIHPRSYDKKNSANAEVRCNKCHHLLHNKTVADVVEALVGAFIVDSGFKAATAFLNWLGIEVDFTVRRLTISALLARHFCHLLIRWMLMPLKIFYDTSLPIRVCSFRPLFIHLSTIIWEVVTRDLNFLEMLIGLFDHFLSVFGVSELKTRPVNRSKISISTQQYNTSFADVLEDGPFTNLFFEILVFSVKQ</sequence>
<dbReference type="SUPFAM" id="SSF69065">
    <property type="entry name" value="RNase III domain-like"/>
    <property type="match status" value="1"/>
</dbReference>
<dbReference type="EMBL" id="JACGWJ010000003">
    <property type="protein sequence ID" value="KAL0430768.1"/>
    <property type="molecule type" value="Genomic_DNA"/>
</dbReference>
<dbReference type="GO" id="GO:0030422">
    <property type="term" value="P:siRNA processing"/>
    <property type="evidence" value="ECO:0007669"/>
    <property type="project" value="TreeGrafter"/>
</dbReference>
<dbReference type="CDD" id="cd00593">
    <property type="entry name" value="RIBOc"/>
    <property type="match status" value="1"/>
</dbReference>
<dbReference type="PROSITE" id="PS50142">
    <property type="entry name" value="RNASE_3_2"/>
    <property type="match status" value="1"/>
</dbReference>
<dbReference type="AlphaFoldDB" id="A0AAW2VNA3"/>
<gene>
    <name evidence="3" type="ORF">Sradi_0702800</name>
</gene>
<evidence type="ECO:0000313" key="3">
    <source>
        <dbReference type="EMBL" id="KAL0430768.1"/>
    </source>
</evidence>
<organism evidence="3">
    <name type="scientific">Sesamum radiatum</name>
    <name type="common">Black benniseed</name>
    <dbReference type="NCBI Taxonomy" id="300843"/>
    <lineage>
        <taxon>Eukaryota</taxon>
        <taxon>Viridiplantae</taxon>
        <taxon>Streptophyta</taxon>
        <taxon>Embryophyta</taxon>
        <taxon>Tracheophyta</taxon>
        <taxon>Spermatophyta</taxon>
        <taxon>Magnoliopsida</taxon>
        <taxon>eudicotyledons</taxon>
        <taxon>Gunneridae</taxon>
        <taxon>Pentapetalae</taxon>
        <taxon>asterids</taxon>
        <taxon>lamiids</taxon>
        <taxon>Lamiales</taxon>
        <taxon>Pedaliaceae</taxon>
        <taxon>Sesamum</taxon>
    </lineage>
</organism>
<dbReference type="Gene3D" id="1.10.1520.10">
    <property type="entry name" value="Ribonuclease III domain"/>
    <property type="match status" value="1"/>
</dbReference>
<dbReference type="SMART" id="SM00535">
    <property type="entry name" value="RIBOc"/>
    <property type="match status" value="1"/>
</dbReference>
<proteinExistence type="predicted"/>
<dbReference type="GO" id="GO:0004525">
    <property type="term" value="F:ribonuclease III activity"/>
    <property type="evidence" value="ECO:0007669"/>
    <property type="project" value="InterPro"/>
</dbReference>
<evidence type="ECO:0000256" key="1">
    <source>
        <dbReference type="ARBA" id="ARBA00022801"/>
    </source>
</evidence>
<name>A0AAW2VNA3_SESRA</name>
<dbReference type="PANTHER" id="PTHR14950:SF15">
    <property type="entry name" value="DICER-LIKE PROTEIN 4"/>
    <property type="match status" value="1"/>
</dbReference>
<evidence type="ECO:0000259" key="2">
    <source>
        <dbReference type="PROSITE" id="PS50142"/>
    </source>
</evidence>
<reference evidence="3" key="2">
    <citation type="journal article" date="2024" name="Plant">
        <title>Genomic evolution and insights into agronomic trait innovations of Sesamum species.</title>
        <authorList>
            <person name="Miao H."/>
            <person name="Wang L."/>
            <person name="Qu L."/>
            <person name="Liu H."/>
            <person name="Sun Y."/>
            <person name="Le M."/>
            <person name="Wang Q."/>
            <person name="Wei S."/>
            <person name="Zheng Y."/>
            <person name="Lin W."/>
            <person name="Duan Y."/>
            <person name="Cao H."/>
            <person name="Xiong S."/>
            <person name="Wang X."/>
            <person name="Wei L."/>
            <person name="Li C."/>
            <person name="Ma Q."/>
            <person name="Ju M."/>
            <person name="Zhao R."/>
            <person name="Li G."/>
            <person name="Mu C."/>
            <person name="Tian Q."/>
            <person name="Mei H."/>
            <person name="Zhang T."/>
            <person name="Gao T."/>
            <person name="Zhang H."/>
        </authorList>
    </citation>
    <scope>NUCLEOTIDE SEQUENCE</scope>
    <source>
        <strain evidence="3">G02</strain>
    </source>
</reference>
<dbReference type="PANTHER" id="PTHR14950">
    <property type="entry name" value="DICER-RELATED"/>
    <property type="match status" value="1"/>
</dbReference>
<reference evidence="3" key="1">
    <citation type="submission" date="2020-06" db="EMBL/GenBank/DDBJ databases">
        <authorList>
            <person name="Li T."/>
            <person name="Hu X."/>
            <person name="Zhang T."/>
            <person name="Song X."/>
            <person name="Zhang H."/>
            <person name="Dai N."/>
            <person name="Sheng W."/>
            <person name="Hou X."/>
            <person name="Wei L."/>
        </authorList>
    </citation>
    <scope>NUCLEOTIDE SEQUENCE</scope>
    <source>
        <strain evidence="3">G02</strain>
        <tissue evidence="3">Leaf</tissue>
    </source>
</reference>
<dbReference type="Pfam" id="PF00636">
    <property type="entry name" value="Ribonuclease_3"/>
    <property type="match status" value="1"/>
</dbReference>